<evidence type="ECO:0000313" key="2">
    <source>
        <dbReference type="Proteomes" id="UP000325313"/>
    </source>
</evidence>
<dbReference type="AlphaFoldDB" id="A0A5B0R7J8"/>
<dbReference type="EMBL" id="VDEP01000237">
    <property type="protein sequence ID" value="KAA1121791.1"/>
    <property type="molecule type" value="Genomic_DNA"/>
</dbReference>
<accession>A0A5B0R7J8</accession>
<gene>
    <name evidence="1" type="ORF">PGTUg99_030140</name>
</gene>
<dbReference type="PANTHER" id="PTHR31912:SF34">
    <property type="entry name" value="NOTOCHORD-RELATED PROTEIN"/>
    <property type="match status" value="1"/>
</dbReference>
<proteinExistence type="predicted"/>
<organism evidence="1 2">
    <name type="scientific">Puccinia graminis f. sp. tritici</name>
    <dbReference type="NCBI Taxonomy" id="56615"/>
    <lineage>
        <taxon>Eukaryota</taxon>
        <taxon>Fungi</taxon>
        <taxon>Dikarya</taxon>
        <taxon>Basidiomycota</taxon>
        <taxon>Pucciniomycotina</taxon>
        <taxon>Pucciniomycetes</taxon>
        <taxon>Pucciniales</taxon>
        <taxon>Pucciniaceae</taxon>
        <taxon>Puccinia</taxon>
    </lineage>
</organism>
<reference evidence="1 2" key="1">
    <citation type="submission" date="2019-05" db="EMBL/GenBank/DDBJ databases">
        <title>Emergence of the Ug99 lineage of the wheat stem rust pathogen through somatic hybridization.</title>
        <authorList>
            <person name="Li F."/>
            <person name="Upadhyaya N.M."/>
            <person name="Sperschneider J."/>
            <person name="Matny O."/>
            <person name="Nguyen-Phuc H."/>
            <person name="Mago R."/>
            <person name="Raley C."/>
            <person name="Miller M.E."/>
            <person name="Silverstein K.A.T."/>
            <person name="Henningsen E."/>
            <person name="Hirsch C.D."/>
            <person name="Visser B."/>
            <person name="Pretorius Z.A."/>
            <person name="Steffenson B.J."/>
            <person name="Schwessinger B."/>
            <person name="Dodds P.N."/>
            <person name="Figueroa M."/>
        </authorList>
    </citation>
    <scope>NUCLEOTIDE SEQUENCE [LARGE SCALE GENOMIC DNA]</scope>
    <source>
        <strain evidence="1 2">Ug99</strain>
    </source>
</reference>
<evidence type="ECO:0000313" key="1">
    <source>
        <dbReference type="EMBL" id="KAA1121791.1"/>
    </source>
</evidence>
<comment type="caution">
    <text evidence="1">The sequence shown here is derived from an EMBL/GenBank/DDBJ whole genome shotgun (WGS) entry which is preliminary data.</text>
</comment>
<name>A0A5B0R7J8_PUCGR</name>
<dbReference type="Proteomes" id="UP000325313">
    <property type="component" value="Unassembled WGS sequence"/>
</dbReference>
<sequence>MVRHSRNRVDQKVDESKIIVTNHLHPPQLNSHLFVYGFIAGKWYQLPGDKRDKWFCRICGGGGRGSMAKNLHLHENLPFHIAELRRREDVAQAERAAAEDLARGPPDLQWAPAHNESPPFCPPSDVDSQELQRDLEFIDQDKCFSDREASVGVVSSDSSASSNTGGWDGLMPDDYPAVDVLVTPFEHDQGHTRHQKAKNLDWWPFRAKEYLVSSLLFGHTRTIISRAMYAHVRLMFRICGTALPDWTTVRRGKAKLRKMIGMDVIGR</sequence>
<dbReference type="PANTHER" id="PTHR31912">
    <property type="entry name" value="IP13529P"/>
    <property type="match status" value="1"/>
</dbReference>
<protein>
    <submittedName>
        <fullName evidence="1">Uncharacterized protein</fullName>
    </submittedName>
</protein>